<name>A0ABW4LTL0_9BACI</name>
<dbReference type="RefSeq" id="WP_377929052.1">
    <property type="nucleotide sequence ID" value="NZ_JBHUEM010000024.1"/>
</dbReference>
<dbReference type="PROSITE" id="PS51099">
    <property type="entry name" value="PTS_EIIB_TYPE_2"/>
    <property type="match status" value="1"/>
</dbReference>
<dbReference type="InterPro" id="IPR036095">
    <property type="entry name" value="PTS_EIIB-like_sf"/>
</dbReference>
<dbReference type="Pfam" id="PF08279">
    <property type="entry name" value="HTH_11"/>
    <property type="match status" value="2"/>
</dbReference>
<evidence type="ECO:0000256" key="2">
    <source>
        <dbReference type="ARBA" id="ARBA00022737"/>
    </source>
</evidence>
<evidence type="ECO:0000256" key="1">
    <source>
        <dbReference type="ARBA" id="ARBA00022679"/>
    </source>
</evidence>
<dbReference type="Gene3D" id="1.10.1790.10">
    <property type="entry name" value="PRD domain"/>
    <property type="match status" value="2"/>
</dbReference>
<feature type="domain" description="PTS EIIB type-2" evidence="6">
    <location>
        <begin position="421"/>
        <end position="509"/>
    </location>
</feature>
<dbReference type="Pfam" id="PF00359">
    <property type="entry name" value="PTS_EIIA_2"/>
    <property type="match status" value="1"/>
</dbReference>
<evidence type="ECO:0000259" key="5">
    <source>
        <dbReference type="PROSITE" id="PS51094"/>
    </source>
</evidence>
<keyword evidence="1" id="KW-0808">Transferase</keyword>
<sequence length="701" mass="79627">MNVYISARERKILEFLLAKTDESTVKELAKALEVSPRTIHRDLKGVESTLHDYGLVLDKKAGIGIQITGHSERKEKLRLFLYNLSHIEYTPEERQAIIISELLDHTEPIKLLALANDLNVTIATVSNDLNKIEEQLHFFNLTLVRKRGYGVEIIGTESAKRKAMSKLISDHINEYEMISFIKENIQKKSTRTMDTITDKLLGLVDRKKLLIIEKKINEIREELPYSIADSSYIGLVVHLALAIERIQQGEDINFDEEQLKKLEHTKEYQVAEKMVNGLEDIFGINIAKGEIGFITMHLMGAKLRNEYDDMLEGSSLQVGMLVQHLIQFVSREIDHDLSKNMSLFQGLVTHLRPALYRLHQNMGISNPLLMRIKQDYNELFSILKKGVEEIFPDIHVPDEEIGYLVMHFASALLNREVGSEVRTLVVCSSGIGTSKILSSKLEQEIPGIKTINASLFDLVSINPKEFDLIVSTIPLKNFETDYLVVSPLLSREEIDNVKRVLLTKKHHSTFIVKKVISNKNYNDSKSFIESLSKVKNYSSAVFHVLNGFFIMNIEDPVSVVDALEQICFRLEEEGVISSTSEVVKELFKREQLGGLGIPGTVMALYHTRSGYIQLPSFTILRLNTPLTVKAMDESIIHITSILLMLAPNTCSSETLEVLSGISSLIMRDDKTIYKFQNDVEEDLAQLLSTEMKIFYDEKVKQ</sequence>
<keyword evidence="2" id="KW-0677">Repeat</keyword>
<dbReference type="InterPro" id="IPR011608">
    <property type="entry name" value="PRD"/>
</dbReference>
<dbReference type="PROSITE" id="PS51094">
    <property type="entry name" value="PTS_EIIA_TYPE_2"/>
    <property type="match status" value="1"/>
</dbReference>
<evidence type="ECO:0000256" key="4">
    <source>
        <dbReference type="ARBA" id="ARBA00023163"/>
    </source>
</evidence>
<dbReference type="EMBL" id="JBHUEM010000024">
    <property type="protein sequence ID" value="MFD1737832.1"/>
    <property type="molecule type" value="Genomic_DNA"/>
</dbReference>
<evidence type="ECO:0000313" key="8">
    <source>
        <dbReference type="EMBL" id="MFD1737832.1"/>
    </source>
</evidence>
<feature type="domain" description="PTS EIIA type-2" evidence="5">
    <location>
        <begin position="543"/>
        <end position="690"/>
    </location>
</feature>
<organism evidence="8 9">
    <name type="scientific">Bacillus salitolerans</name>
    <dbReference type="NCBI Taxonomy" id="1437434"/>
    <lineage>
        <taxon>Bacteria</taxon>
        <taxon>Bacillati</taxon>
        <taxon>Bacillota</taxon>
        <taxon>Bacilli</taxon>
        <taxon>Bacillales</taxon>
        <taxon>Bacillaceae</taxon>
        <taxon>Bacillus</taxon>
    </lineage>
</organism>
<dbReference type="InterPro" id="IPR050661">
    <property type="entry name" value="BglG_antiterminators"/>
</dbReference>
<dbReference type="InterPro" id="IPR036634">
    <property type="entry name" value="PRD_sf"/>
</dbReference>
<dbReference type="Gene3D" id="3.40.930.10">
    <property type="entry name" value="Mannitol-specific EII, Chain A"/>
    <property type="match status" value="1"/>
</dbReference>
<dbReference type="SUPFAM" id="SSF55804">
    <property type="entry name" value="Phoshotransferase/anion transport protein"/>
    <property type="match status" value="1"/>
</dbReference>
<dbReference type="SUPFAM" id="SSF46785">
    <property type="entry name" value="Winged helix' DNA-binding domain"/>
    <property type="match status" value="2"/>
</dbReference>
<evidence type="ECO:0000259" key="6">
    <source>
        <dbReference type="PROSITE" id="PS51099"/>
    </source>
</evidence>
<dbReference type="PANTHER" id="PTHR30185:SF18">
    <property type="entry name" value="TRANSCRIPTIONAL REGULATOR MTLR"/>
    <property type="match status" value="1"/>
</dbReference>
<dbReference type="InterPro" id="IPR002178">
    <property type="entry name" value="PTS_EIIA_type-2_dom"/>
</dbReference>
<evidence type="ECO:0000313" key="9">
    <source>
        <dbReference type="Proteomes" id="UP001597214"/>
    </source>
</evidence>
<evidence type="ECO:0000256" key="3">
    <source>
        <dbReference type="ARBA" id="ARBA00023015"/>
    </source>
</evidence>
<accession>A0ABW4LTL0</accession>
<evidence type="ECO:0000259" key="7">
    <source>
        <dbReference type="PROSITE" id="PS51372"/>
    </source>
</evidence>
<dbReference type="SUPFAM" id="SSF52794">
    <property type="entry name" value="PTS system IIB component-like"/>
    <property type="match status" value="1"/>
</dbReference>
<gene>
    <name evidence="8" type="ORF">ACFSCX_14950</name>
</gene>
<dbReference type="Gene3D" id="1.10.10.10">
    <property type="entry name" value="Winged helix-like DNA-binding domain superfamily/Winged helix DNA-binding domain"/>
    <property type="match status" value="2"/>
</dbReference>
<dbReference type="InterPro" id="IPR036390">
    <property type="entry name" value="WH_DNA-bd_sf"/>
</dbReference>
<dbReference type="PANTHER" id="PTHR30185">
    <property type="entry name" value="CRYPTIC BETA-GLUCOSIDE BGL OPERON ANTITERMINATOR"/>
    <property type="match status" value="1"/>
</dbReference>
<feature type="domain" description="PRD" evidence="7">
    <location>
        <begin position="313"/>
        <end position="418"/>
    </location>
</feature>
<feature type="domain" description="PRD" evidence="7">
    <location>
        <begin position="203"/>
        <end position="308"/>
    </location>
</feature>
<keyword evidence="4" id="KW-0804">Transcription</keyword>
<proteinExistence type="predicted"/>
<reference evidence="9" key="1">
    <citation type="journal article" date="2019" name="Int. J. Syst. Evol. Microbiol.">
        <title>The Global Catalogue of Microorganisms (GCM) 10K type strain sequencing project: providing services to taxonomists for standard genome sequencing and annotation.</title>
        <authorList>
            <consortium name="The Broad Institute Genomics Platform"/>
            <consortium name="The Broad Institute Genome Sequencing Center for Infectious Disease"/>
            <person name="Wu L."/>
            <person name="Ma J."/>
        </authorList>
    </citation>
    <scope>NUCLEOTIDE SEQUENCE [LARGE SCALE GENOMIC DNA]</scope>
    <source>
        <strain evidence="9">CCUG 49339</strain>
    </source>
</reference>
<protein>
    <submittedName>
        <fullName evidence="8">BglG family transcription antiterminator</fullName>
    </submittedName>
</protein>
<dbReference type="InterPro" id="IPR013196">
    <property type="entry name" value="HTH_11"/>
</dbReference>
<dbReference type="Proteomes" id="UP001597214">
    <property type="component" value="Unassembled WGS sequence"/>
</dbReference>
<dbReference type="InterPro" id="IPR036388">
    <property type="entry name" value="WH-like_DNA-bd_sf"/>
</dbReference>
<comment type="caution">
    <text evidence="8">The sequence shown here is derived from an EMBL/GenBank/DDBJ whole genome shotgun (WGS) entry which is preliminary data.</text>
</comment>
<dbReference type="Gene3D" id="3.40.50.2300">
    <property type="match status" value="1"/>
</dbReference>
<dbReference type="Pfam" id="PF00874">
    <property type="entry name" value="PRD"/>
    <property type="match status" value="2"/>
</dbReference>
<dbReference type="InterPro" id="IPR016152">
    <property type="entry name" value="PTrfase/Anion_transptr"/>
</dbReference>
<keyword evidence="9" id="KW-1185">Reference proteome</keyword>
<dbReference type="InterPro" id="IPR013011">
    <property type="entry name" value="PTS_EIIB_2"/>
</dbReference>
<dbReference type="CDD" id="cd05568">
    <property type="entry name" value="PTS_IIB_bgl_like"/>
    <property type="match status" value="1"/>
</dbReference>
<keyword evidence="3" id="KW-0805">Transcription regulation</keyword>
<dbReference type="SUPFAM" id="SSF63520">
    <property type="entry name" value="PTS-regulatory domain, PRD"/>
    <property type="match status" value="2"/>
</dbReference>
<dbReference type="PROSITE" id="PS51372">
    <property type="entry name" value="PRD_2"/>
    <property type="match status" value="2"/>
</dbReference>